<dbReference type="EMBL" id="JAPDFL010000001">
    <property type="protein sequence ID" value="MCW1933051.1"/>
    <property type="molecule type" value="Genomic_DNA"/>
</dbReference>
<dbReference type="Gene3D" id="3.40.50.1820">
    <property type="entry name" value="alpha/beta hydrolase"/>
    <property type="match status" value="1"/>
</dbReference>
<comment type="caution">
    <text evidence="2">The sequence shown here is derived from an EMBL/GenBank/DDBJ whole genome shotgun (WGS) entry which is preliminary data.</text>
</comment>
<keyword evidence="3" id="KW-1185">Reference proteome</keyword>
<dbReference type="RefSeq" id="WP_264506000.1">
    <property type="nucleotide sequence ID" value="NZ_JAPDFL010000001.1"/>
</dbReference>
<dbReference type="InterPro" id="IPR039422">
    <property type="entry name" value="MarR/SlyA-like"/>
</dbReference>
<evidence type="ECO:0000313" key="2">
    <source>
        <dbReference type="EMBL" id="MCW1933051.1"/>
    </source>
</evidence>
<dbReference type="Pfam" id="PF20434">
    <property type="entry name" value="BD-FAE"/>
    <property type="match status" value="1"/>
</dbReference>
<proteinExistence type="predicted"/>
<dbReference type="PROSITE" id="PS50995">
    <property type="entry name" value="HTH_MARR_2"/>
    <property type="match status" value="1"/>
</dbReference>
<evidence type="ECO:0000313" key="3">
    <source>
        <dbReference type="Proteomes" id="UP001208938"/>
    </source>
</evidence>
<dbReference type="PANTHER" id="PTHR33164:SF43">
    <property type="entry name" value="HTH-TYPE TRANSCRIPTIONAL REPRESSOR YETL"/>
    <property type="match status" value="1"/>
</dbReference>
<organism evidence="2 3">
    <name type="scientific">Pararhodobacter zhoushanensis</name>
    <dbReference type="NCBI Taxonomy" id="2479545"/>
    <lineage>
        <taxon>Bacteria</taxon>
        <taxon>Pseudomonadati</taxon>
        <taxon>Pseudomonadota</taxon>
        <taxon>Alphaproteobacteria</taxon>
        <taxon>Rhodobacterales</taxon>
        <taxon>Paracoccaceae</taxon>
        <taxon>Pararhodobacter</taxon>
    </lineage>
</organism>
<dbReference type="Proteomes" id="UP001208938">
    <property type="component" value="Unassembled WGS sequence"/>
</dbReference>
<dbReference type="InterPro" id="IPR000835">
    <property type="entry name" value="HTH_MarR-typ"/>
</dbReference>
<dbReference type="InterPro" id="IPR036390">
    <property type="entry name" value="WH_DNA-bd_sf"/>
</dbReference>
<protein>
    <submittedName>
        <fullName evidence="2">MarR family transcriptional regulator</fullName>
    </submittedName>
</protein>
<dbReference type="InterPro" id="IPR049492">
    <property type="entry name" value="BD-FAE-like_dom"/>
</dbReference>
<gene>
    <name evidence="2" type="ORF">OKW52_12490</name>
</gene>
<dbReference type="Gene3D" id="1.10.10.10">
    <property type="entry name" value="Winged helix-like DNA-binding domain superfamily/Winged helix DNA-binding domain"/>
    <property type="match status" value="1"/>
</dbReference>
<reference evidence="2 3" key="1">
    <citation type="submission" date="2022-10" db="EMBL/GenBank/DDBJ databases">
        <title>Pararhodobacter sp. nov., isolated from marine algae.</title>
        <authorList>
            <person name="Choi B.J."/>
            <person name="Kim J.M."/>
            <person name="Lee J.K."/>
            <person name="Choi D.G."/>
            <person name="Jeon C.O."/>
        </authorList>
    </citation>
    <scope>NUCLEOTIDE SEQUENCE [LARGE SCALE GENOMIC DNA]</scope>
    <source>
        <strain evidence="2 3">ZQ420</strain>
    </source>
</reference>
<accession>A0ABT3GZU2</accession>
<dbReference type="PANTHER" id="PTHR33164">
    <property type="entry name" value="TRANSCRIPTIONAL REGULATOR, MARR FAMILY"/>
    <property type="match status" value="1"/>
</dbReference>
<sequence>MARPVAGRVALSRPWTGRAGIRVATLGHALPNASLVEITRQCRAALAYLWHIAQALGIDRSRIIVTGISAGGHLAAMLMVAGFATQSRALQHVRSNARLMKLPGRDYFDAALDLADPDSPLFKTLVSLIPKEPRNLRTAPPMTAPPIPAPPMPAPTVKPAPEDARIPVPFEVHELLSHLLRRAHFAAESAFPAAYPGLEVTSRQLALLFAINRKPGSSQTELAEAVGFDANTFSDLAKRSERKGLLERIRSAEDRRAFGLYLTPEGRAMVAQAAALTPAYQAGLAKNLTPEDAQQLVVLLHRMLGLR</sequence>
<dbReference type="SUPFAM" id="SSF46785">
    <property type="entry name" value="Winged helix' DNA-binding domain"/>
    <property type="match status" value="1"/>
</dbReference>
<dbReference type="InterPro" id="IPR029058">
    <property type="entry name" value="AB_hydrolase_fold"/>
</dbReference>
<dbReference type="SMART" id="SM00347">
    <property type="entry name" value="HTH_MARR"/>
    <property type="match status" value="1"/>
</dbReference>
<dbReference type="InterPro" id="IPR036388">
    <property type="entry name" value="WH-like_DNA-bd_sf"/>
</dbReference>
<dbReference type="SUPFAM" id="SSF53474">
    <property type="entry name" value="alpha/beta-Hydrolases"/>
    <property type="match status" value="1"/>
</dbReference>
<dbReference type="Pfam" id="PF12802">
    <property type="entry name" value="MarR_2"/>
    <property type="match status" value="1"/>
</dbReference>
<evidence type="ECO:0000259" key="1">
    <source>
        <dbReference type="PROSITE" id="PS50995"/>
    </source>
</evidence>
<feature type="domain" description="HTH marR-type" evidence="1">
    <location>
        <begin position="173"/>
        <end position="305"/>
    </location>
</feature>
<name>A0ABT3GZU2_9RHOB</name>
<dbReference type="PRINTS" id="PR00598">
    <property type="entry name" value="HTHMARR"/>
</dbReference>